<name>A0ABW6TMK9_9NOCA</name>
<reference evidence="7 8" key="1">
    <citation type="submission" date="2024-10" db="EMBL/GenBank/DDBJ databases">
        <title>The Natural Products Discovery Center: Release of the First 8490 Sequenced Strains for Exploring Actinobacteria Biosynthetic Diversity.</title>
        <authorList>
            <person name="Kalkreuter E."/>
            <person name="Kautsar S.A."/>
            <person name="Yang D."/>
            <person name="Bader C.D."/>
            <person name="Teijaro C.N."/>
            <person name="Fluegel L."/>
            <person name="Davis C.M."/>
            <person name="Simpson J.R."/>
            <person name="Lauterbach L."/>
            <person name="Steele A.D."/>
            <person name="Gui C."/>
            <person name="Meng S."/>
            <person name="Li G."/>
            <person name="Viehrig K."/>
            <person name="Ye F."/>
            <person name="Su P."/>
            <person name="Kiefer A.F."/>
            <person name="Nichols A."/>
            <person name="Cepeda A.J."/>
            <person name="Yan W."/>
            <person name="Fan B."/>
            <person name="Jiang Y."/>
            <person name="Adhikari A."/>
            <person name="Zheng C.-J."/>
            <person name="Schuster L."/>
            <person name="Cowan T.M."/>
            <person name="Smanski M.J."/>
            <person name="Chevrette M.G."/>
            <person name="De Carvalho L.P.S."/>
            <person name="Shen B."/>
        </authorList>
    </citation>
    <scope>NUCLEOTIDE SEQUENCE [LARGE SCALE GENOMIC DNA]</scope>
    <source>
        <strain evidence="7 8">NPDC001867</strain>
    </source>
</reference>
<keyword evidence="8" id="KW-1185">Reference proteome</keyword>
<dbReference type="SUPFAM" id="SSF102114">
    <property type="entry name" value="Radical SAM enzymes"/>
    <property type="match status" value="1"/>
</dbReference>
<evidence type="ECO:0000256" key="1">
    <source>
        <dbReference type="ARBA" id="ARBA00001966"/>
    </source>
</evidence>
<comment type="caution">
    <text evidence="7">The sequence shown here is derived from an EMBL/GenBank/DDBJ whole genome shotgun (WGS) entry which is preliminary data.</text>
</comment>
<protein>
    <submittedName>
        <fullName evidence="7">Radical SAM protein</fullName>
    </submittedName>
</protein>
<dbReference type="Gene3D" id="3.20.20.70">
    <property type="entry name" value="Aldolase class I"/>
    <property type="match status" value="1"/>
</dbReference>
<dbReference type="SFLD" id="SFLDG01067">
    <property type="entry name" value="SPASM/twitch_domain_containing"/>
    <property type="match status" value="1"/>
</dbReference>
<organism evidence="7 8">
    <name type="scientific">Nocardia elegans</name>
    <dbReference type="NCBI Taxonomy" id="300029"/>
    <lineage>
        <taxon>Bacteria</taxon>
        <taxon>Bacillati</taxon>
        <taxon>Actinomycetota</taxon>
        <taxon>Actinomycetes</taxon>
        <taxon>Mycobacteriales</taxon>
        <taxon>Nocardiaceae</taxon>
        <taxon>Nocardia</taxon>
    </lineage>
</organism>
<dbReference type="InterPro" id="IPR058240">
    <property type="entry name" value="rSAM_sf"/>
</dbReference>
<keyword evidence="2" id="KW-0949">S-adenosyl-L-methionine</keyword>
<sequence length="628" mass="68748">MEAATPAADLSRRVYLTLPDTEDTAAVSVILKLRGETCDIDCVFCYEKRKEAPGGARIGADDIGRLAELFGDRPVAIELHGGEPLTVGKRHMREILAALAAQESVTRVTMQTNGIRLDDEWLDLFDEVYPDLHIGISLDGDPEGNSWRVGYDGRETYTKVAQSLRLLERRGRRTGIITVVTPRVLGRAAEVLDHLARFAAVNAISLIPCFDSSVIVPTAASTSRVSASRLLQRDALSAGSPAWAITGDEYAEFVLAAAVHWVTAGLFSRIKLEPVVSTIRALKGLEVGFCHFSNLKCDHVFTLYPDGRFGSCDELPWPAAQLGHLSELSDSNGIAEAQYRLPLLAEGRSLAAKCAACRYRDTCGGGCIATRLRAAQAAGSDDDYCRYRSRLIDGLAALTIQPETPSAVWCHRVKARPHQPNLMADVPGFMRRWRDPEATRGSVRLEVSDHGNINTLGRPGIHEADDLDPLHPLWRDAIEPGVWPLVDAITREWGLVTYDSCQGHHYGGLELAPVERRVGILPRDRREYASTAAALCWLVAAVEAELPPSIRIVVGRAELTCSTTGSRFPVLDLRFECPETHDWQAYFADLNTATAILAGQFDALSPAGRTTCGCSEPDTWGRHDEQHV</sequence>
<evidence type="ECO:0000313" key="7">
    <source>
        <dbReference type="EMBL" id="MFF4026349.1"/>
    </source>
</evidence>
<dbReference type="Proteomes" id="UP001602089">
    <property type="component" value="Unassembled WGS sequence"/>
</dbReference>
<keyword evidence="3" id="KW-0479">Metal-binding</keyword>
<dbReference type="RefSeq" id="WP_387131549.1">
    <property type="nucleotide sequence ID" value="NZ_JBIATK010000010.1"/>
</dbReference>
<dbReference type="PROSITE" id="PS51918">
    <property type="entry name" value="RADICAL_SAM"/>
    <property type="match status" value="1"/>
</dbReference>
<evidence type="ECO:0000256" key="5">
    <source>
        <dbReference type="ARBA" id="ARBA00023014"/>
    </source>
</evidence>
<keyword evidence="4" id="KW-0408">Iron</keyword>
<dbReference type="Pfam" id="PF04055">
    <property type="entry name" value="Radical_SAM"/>
    <property type="match status" value="1"/>
</dbReference>
<comment type="cofactor">
    <cofactor evidence="1">
        <name>[4Fe-4S] cluster</name>
        <dbReference type="ChEBI" id="CHEBI:49883"/>
    </cofactor>
</comment>
<dbReference type="SFLD" id="SFLDG01386">
    <property type="entry name" value="main_SPASM_domain-containing"/>
    <property type="match status" value="1"/>
</dbReference>
<dbReference type="NCBIfam" id="TIGR04085">
    <property type="entry name" value="rSAM_more_4Fe4S"/>
    <property type="match status" value="1"/>
</dbReference>
<dbReference type="PANTHER" id="PTHR43273:SF8">
    <property type="entry name" value="RADICAL SAM DOMAIN PROTEIN"/>
    <property type="match status" value="1"/>
</dbReference>
<evidence type="ECO:0000256" key="4">
    <source>
        <dbReference type="ARBA" id="ARBA00023004"/>
    </source>
</evidence>
<dbReference type="SFLD" id="SFLDS00029">
    <property type="entry name" value="Radical_SAM"/>
    <property type="match status" value="1"/>
</dbReference>
<dbReference type="InterPro" id="IPR007197">
    <property type="entry name" value="rSAM"/>
</dbReference>
<evidence type="ECO:0000313" key="8">
    <source>
        <dbReference type="Proteomes" id="UP001602089"/>
    </source>
</evidence>
<proteinExistence type="predicted"/>
<keyword evidence="5" id="KW-0411">Iron-sulfur</keyword>
<gene>
    <name evidence="7" type="ORF">ACFYY5_26215</name>
</gene>
<feature type="domain" description="Radical SAM core" evidence="6">
    <location>
        <begin position="21"/>
        <end position="241"/>
    </location>
</feature>
<accession>A0ABW6TMK9</accession>
<dbReference type="CDD" id="cd01335">
    <property type="entry name" value="Radical_SAM"/>
    <property type="match status" value="1"/>
</dbReference>
<evidence type="ECO:0000259" key="6">
    <source>
        <dbReference type="PROSITE" id="PS51918"/>
    </source>
</evidence>
<dbReference type="SFLD" id="SFLDG01072">
    <property type="entry name" value="dehydrogenase_like"/>
    <property type="match status" value="1"/>
</dbReference>
<dbReference type="PANTHER" id="PTHR43273">
    <property type="entry name" value="ANAEROBIC SULFATASE-MATURATING ENZYME HOMOLOG ASLB-RELATED"/>
    <property type="match status" value="1"/>
</dbReference>
<evidence type="ECO:0000256" key="2">
    <source>
        <dbReference type="ARBA" id="ARBA00022691"/>
    </source>
</evidence>
<dbReference type="InterPro" id="IPR023885">
    <property type="entry name" value="4Fe4S-binding_SPASM_dom"/>
</dbReference>
<dbReference type="InterPro" id="IPR013785">
    <property type="entry name" value="Aldolase_TIM"/>
</dbReference>
<evidence type="ECO:0000256" key="3">
    <source>
        <dbReference type="ARBA" id="ARBA00022723"/>
    </source>
</evidence>
<dbReference type="EMBL" id="JBIATK010000010">
    <property type="protein sequence ID" value="MFF4026349.1"/>
    <property type="molecule type" value="Genomic_DNA"/>
</dbReference>
<dbReference type="InterPro" id="IPR023867">
    <property type="entry name" value="Sulphatase_maturase_rSAM"/>
</dbReference>